<keyword evidence="3" id="KW-0862">Zinc</keyword>
<dbReference type="PANTHER" id="PTHR30313">
    <property type="entry name" value="DNA PRIMASE"/>
    <property type="match status" value="1"/>
</dbReference>
<evidence type="ECO:0000256" key="3">
    <source>
        <dbReference type="ARBA" id="ARBA00022833"/>
    </source>
</evidence>
<dbReference type="GO" id="GO:0008270">
    <property type="term" value="F:zinc ion binding"/>
    <property type="evidence" value="ECO:0007669"/>
    <property type="project" value="UniProtKB-KW"/>
</dbReference>
<dbReference type="Gene3D" id="3.40.1360.10">
    <property type="match status" value="1"/>
</dbReference>
<dbReference type="EMBL" id="JADIMO010000099">
    <property type="protein sequence ID" value="MBO8445592.1"/>
    <property type="molecule type" value="Genomic_DNA"/>
</dbReference>
<dbReference type="GO" id="GO:0005737">
    <property type="term" value="C:cytoplasm"/>
    <property type="evidence" value="ECO:0007669"/>
    <property type="project" value="TreeGrafter"/>
</dbReference>
<comment type="caution">
    <text evidence="5">The sequence shown here is derived from an EMBL/GenBank/DDBJ whole genome shotgun (WGS) entry which is preliminary data.</text>
</comment>
<protein>
    <submittedName>
        <fullName evidence="5">Toprim domain-containing protein</fullName>
    </submittedName>
</protein>
<dbReference type="Pfam" id="PF01807">
    <property type="entry name" value="Zn_ribbon_DnaG"/>
    <property type="match status" value="1"/>
</dbReference>
<dbReference type="Gene3D" id="3.90.580.10">
    <property type="entry name" value="Zinc finger, CHC2-type domain"/>
    <property type="match status" value="1"/>
</dbReference>
<dbReference type="SUPFAM" id="SSF57783">
    <property type="entry name" value="Zinc beta-ribbon"/>
    <property type="match status" value="1"/>
</dbReference>
<organism evidence="5 6">
    <name type="scientific">Candidatus Cryptobacteroides merdavium</name>
    <dbReference type="NCBI Taxonomy" id="2840769"/>
    <lineage>
        <taxon>Bacteria</taxon>
        <taxon>Pseudomonadati</taxon>
        <taxon>Bacteroidota</taxon>
        <taxon>Bacteroidia</taxon>
        <taxon>Bacteroidales</taxon>
        <taxon>Candidatus Cryptobacteroides</taxon>
    </lineage>
</organism>
<evidence type="ECO:0000256" key="2">
    <source>
        <dbReference type="ARBA" id="ARBA00022771"/>
    </source>
</evidence>
<gene>
    <name evidence="5" type="ORF">IAC23_07885</name>
</gene>
<evidence type="ECO:0000256" key="1">
    <source>
        <dbReference type="ARBA" id="ARBA00022723"/>
    </source>
</evidence>
<proteinExistence type="predicted"/>
<keyword evidence="1" id="KW-0479">Metal-binding</keyword>
<evidence type="ECO:0000313" key="6">
    <source>
        <dbReference type="Proteomes" id="UP000823619"/>
    </source>
</evidence>
<dbReference type="GO" id="GO:0003677">
    <property type="term" value="F:DNA binding"/>
    <property type="evidence" value="ECO:0007669"/>
    <property type="project" value="InterPro"/>
</dbReference>
<dbReference type="InterPro" id="IPR036977">
    <property type="entry name" value="DNA_primase_Znf_CHC2"/>
</dbReference>
<reference evidence="5" key="1">
    <citation type="submission" date="2020-10" db="EMBL/GenBank/DDBJ databases">
        <authorList>
            <person name="Gilroy R."/>
        </authorList>
    </citation>
    <scope>NUCLEOTIDE SEQUENCE</scope>
    <source>
        <strain evidence="5">D5-748</strain>
    </source>
</reference>
<sequence>MDIETMRNIPLEDFLARLGHAPIRHKGAEFWYRSPYRDEKTASFKVDTAKQLWYDFGTGKVGDIFTLAGELLRSDDFISQVEYVSEVSGLPLPEALKPAACPVSGYGRDESGFRDVEIRPLQSAALLGYLESRGICRGTAVRTCHEAWYTTGSKKYFAVAFRNRSGGYELRNSFFKGSISPKDVSLVLSGSPVCNVYEGFIDYLSAKELGIGAGEDHIILNSVANVGRAMPLLENYAEIRCWLDNDDAGSRTLERLRSVYGDDIRDMSAMYSGHKDMNEYLTDKNNIEHDRDTK</sequence>
<name>A0A9D9HDC6_9BACT</name>
<dbReference type="SUPFAM" id="SSF56731">
    <property type="entry name" value="DNA primase core"/>
    <property type="match status" value="1"/>
</dbReference>
<accession>A0A9D9HDC6</accession>
<dbReference type="InterPro" id="IPR034154">
    <property type="entry name" value="TOPRIM_DnaG/twinkle"/>
</dbReference>
<evidence type="ECO:0000259" key="4">
    <source>
        <dbReference type="Pfam" id="PF01807"/>
    </source>
</evidence>
<dbReference type="InterPro" id="IPR050219">
    <property type="entry name" value="DnaG_primase"/>
</dbReference>
<keyword evidence="2" id="KW-0863">Zinc-finger</keyword>
<dbReference type="GO" id="GO:0006269">
    <property type="term" value="P:DNA replication, synthesis of primer"/>
    <property type="evidence" value="ECO:0007669"/>
    <property type="project" value="TreeGrafter"/>
</dbReference>
<reference evidence="5" key="2">
    <citation type="journal article" date="2021" name="PeerJ">
        <title>Extensive microbial diversity within the chicken gut microbiome revealed by metagenomics and culture.</title>
        <authorList>
            <person name="Gilroy R."/>
            <person name="Ravi A."/>
            <person name="Getino M."/>
            <person name="Pursley I."/>
            <person name="Horton D.L."/>
            <person name="Alikhan N.F."/>
            <person name="Baker D."/>
            <person name="Gharbi K."/>
            <person name="Hall N."/>
            <person name="Watson M."/>
            <person name="Adriaenssens E.M."/>
            <person name="Foster-Nyarko E."/>
            <person name="Jarju S."/>
            <person name="Secka A."/>
            <person name="Antonio M."/>
            <person name="Oren A."/>
            <person name="Chaudhuri R.R."/>
            <person name="La Ragione R."/>
            <person name="Hildebrand F."/>
            <person name="Pallen M.J."/>
        </authorList>
    </citation>
    <scope>NUCLEOTIDE SEQUENCE</scope>
    <source>
        <strain evidence="5">D5-748</strain>
    </source>
</reference>
<dbReference type="AlphaFoldDB" id="A0A9D9HDC6"/>
<dbReference type="PANTHER" id="PTHR30313:SF2">
    <property type="entry name" value="DNA PRIMASE"/>
    <property type="match status" value="1"/>
</dbReference>
<feature type="domain" description="Zinc finger CHC2-type" evidence="4">
    <location>
        <begin position="23"/>
        <end position="90"/>
    </location>
</feature>
<dbReference type="Pfam" id="PF13155">
    <property type="entry name" value="Toprim_2"/>
    <property type="match status" value="1"/>
</dbReference>
<dbReference type="GO" id="GO:0003899">
    <property type="term" value="F:DNA-directed RNA polymerase activity"/>
    <property type="evidence" value="ECO:0007669"/>
    <property type="project" value="InterPro"/>
</dbReference>
<dbReference type="CDD" id="cd01029">
    <property type="entry name" value="TOPRIM_primases"/>
    <property type="match status" value="1"/>
</dbReference>
<dbReference type="InterPro" id="IPR002694">
    <property type="entry name" value="Znf_CHC2"/>
</dbReference>
<evidence type="ECO:0000313" key="5">
    <source>
        <dbReference type="EMBL" id="MBO8445592.1"/>
    </source>
</evidence>
<dbReference type="Proteomes" id="UP000823619">
    <property type="component" value="Unassembled WGS sequence"/>
</dbReference>